<dbReference type="Gene3D" id="3.40.50.300">
    <property type="entry name" value="P-loop containing nucleotide triphosphate hydrolases"/>
    <property type="match status" value="1"/>
</dbReference>
<accession>A0A853M5J6</accession>
<dbReference type="PANTHER" id="PTHR16305">
    <property type="entry name" value="TESTICULAR SOLUBLE ADENYLYL CYCLASE"/>
    <property type="match status" value="1"/>
</dbReference>
<dbReference type="GO" id="GO:0009190">
    <property type="term" value="P:cyclic nucleotide biosynthetic process"/>
    <property type="evidence" value="ECO:0007669"/>
    <property type="project" value="InterPro"/>
</dbReference>
<dbReference type="InterPro" id="IPR041664">
    <property type="entry name" value="AAA_16"/>
</dbReference>
<sequence>MASPVSEATSRCELCGNDLRAKARFCDVCGSPVTPRPASGEYKQVTVLFADVVGSMKLAAAIDAERLQQIMNDMFNRAAAVVQRYHGTVDKFTGDGLMALFGAPVALEDHALRACISALEIHSITKELAAEVLRRDSVTLQIRVGLNSGEVIAGEIGSGQGRYTAVGHPVGMAQRMEAAAPPGGVMCSLSTARLVENAAQLGPVEDVLVKGADVPVPARQLLAMSSERMVLGRQEGLMLGRDTEMHLLRSLFDTHPGCLVGIVGPPGLGKSRLLREFTEVAESHGADIVVARCEAHTSALAFRALSRLLRAMFKVEGLSPGEAREHTSSQCPGLLRPLSDDAQILFEAMGIADSAALPLQLSAEARRRRLIEIGARAVRTRPGRTVFVLEDAHWIDEQSDDVLADFATALDGTMSLFVTTYRPEFHGALHHRSKQTMRLQPLTESMSVRLVGHLLGADPSLRGLAERIATAAAGNPFFAEEIVRDLAGRGVLSGSRGGYRLTGDDSEIAVPPTVQAVLAARIDRLPAHTKSILNAAAVIGNHFDVDTLHALLPESMSTRLAELVSAELIDQVEFVPRQRYCFHHPLVRTVAYESQLSAIRGQAHRRLAAAIEARDSGAGDDNAALIARHLEAGGELVQAYRWHMRAAEWLRPRGIRAARAEWESARRIADALADDHDDVIAMRIEPRAMLISTALYVTDAFGTDDVYEELRDLTMRTGDLTPFALATAGRIWSFSVNDIRVPEAVTLASELEDMVGGIVCDAATKAIIFNSIANVRFAACEFDGALRAIDATLALAADVPANEIIAVQALLGVTEICLGNSEQGRRHFREAIQQARALSPLDHAMICSHYSGIVAVSGMCRADDLVDDMREALRRAESFGEVSGIIAATWAYGTVLLRAEGSSRDEAIDLLERARVMIRKHNLEGLGLTTIDSDLALDAARSGRIDEAIDNLRPTFWQHFESGSRAFVGCAAEALVGLLVDRGSVEDRIEAHRIVGRWQLRRPGIAAPDLWWLKSRALLARAEGDSDDCVALSKTYLEFCEKLDARGRLPEARRMLDESFAPRKG</sequence>
<dbReference type="InterPro" id="IPR001054">
    <property type="entry name" value="A/G_cyclase"/>
</dbReference>
<protein>
    <submittedName>
        <fullName evidence="4">Adenylyl cyclase</fullName>
    </submittedName>
</protein>
<evidence type="ECO:0000259" key="3">
    <source>
        <dbReference type="PROSITE" id="PS50125"/>
    </source>
</evidence>
<organism evidence="4 5">
    <name type="scientific">Mycobacterium colombiense</name>
    <dbReference type="NCBI Taxonomy" id="339268"/>
    <lineage>
        <taxon>Bacteria</taxon>
        <taxon>Bacillati</taxon>
        <taxon>Actinomycetota</taxon>
        <taxon>Actinomycetes</taxon>
        <taxon>Mycobacteriales</taxon>
        <taxon>Mycobacteriaceae</taxon>
        <taxon>Mycobacterium</taxon>
        <taxon>Mycobacterium avium complex (MAC)</taxon>
    </lineage>
</organism>
<dbReference type="EMBL" id="LZLG01000022">
    <property type="protein sequence ID" value="OBJ63576.1"/>
    <property type="molecule type" value="Genomic_DNA"/>
</dbReference>
<dbReference type="GO" id="GO:0035556">
    <property type="term" value="P:intracellular signal transduction"/>
    <property type="evidence" value="ECO:0007669"/>
    <property type="project" value="InterPro"/>
</dbReference>
<evidence type="ECO:0000256" key="2">
    <source>
        <dbReference type="ARBA" id="ARBA00022840"/>
    </source>
</evidence>
<name>A0A853M5J6_9MYCO</name>
<feature type="domain" description="Guanylate cyclase" evidence="3">
    <location>
        <begin position="46"/>
        <end position="177"/>
    </location>
</feature>
<dbReference type="AlphaFoldDB" id="A0A853M5J6"/>
<comment type="caution">
    <text evidence="4">The sequence shown here is derived from an EMBL/GenBank/DDBJ whole genome shotgun (WGS) entry which is preliminary data.</text>
</comment>
<dbReference type="RefSeq" id="WP_065141711.1">
    <property type="nucleotide sequence ID" value="NZ_LZLG01000022.1"/>
</dbReference>
<keyword evidence="1" id="KW-0547">Nucleotide-binding</keyword>
<proteinExistence type="predicted"/>
<dbReference type="Proteomes" id="UP000093894">
    <property type="component" value="Unassembled WGS sequence"/>
</dbReference>
<dbReference type="SUPFAM" id="SSF55073">
    <property type="entry name" value="Nucleotide cyclase"/>
    <property type="match status" value="1"/>
</dbReference>
<dbReference type="Gene3D" id="1.25.40.10">
    <property type="entry name" value="Tetratricopeptide repeat domain"/>
    <property type="match status" value="1"/>
</dbReference>
<reference evidence="4 5" key="1">
    <citation type="submission" date="2016-06" db="EMBL/GenBank/DDBJ databases">
        <authorList>
            <person name="Sutton G."/>
            <person name="Brinkac L."/>
            <person name="Sanka R."/>
            <person name="Adams M."/>
            <person name="Lau E."/>
            <person name="Garcia-Basteiro A."/>
            <person name="Lopez-Varela E."/>
            <person name="Palencia S."/>
        </authorList>
    </citation>
    <scope>NUCLEOTIDE SEQUENCE [LARGE SCALE GENOMIC DNA]</scope>
    <source>
        <strain evidence="4 5">1164983.0</strain>
    </source>
</reference>
<keyword evidence="2" id="KW-0067">ATP-binding</keyword>
<evidence type="ECO:0000313" key="4">
    <source>
        <dbReference type="EMBL" id="OBJ63576.1"/>
    </source>
</evidence>
<dbReference type="CDD" id="cd07302">
    <property type="entry name" value="CHD"/>
    <property type="match status" value="1"/>
</dbReference>
<dbReference type="SMART" id="SM00044">
    <property type="entry name" value="CYCc"/>
    <property type="match status" value="1"/>
</dbReference>
<dbReference type="Gene3D" id="3.30.70.1230">
    <property type="entry name" value="Nucleotide cyclase"/>
    <property type="match status" value="1"/>
</dbReference>
<dbReference type="GO" id="GO:0005737">
    <property type="term" value="C:cytoplasm"/>
    <property type="evidence" value="ECO:0007669"/>
    <property type="project" value="TreeGrafter"/>
</dbReference>
<dbReference type="Pfam" id="PF00211">
    <property type="entry name" value="Guanylate_cyc"/>
    <property type="match status" value="1"/>
</dbReference>
<dbReference type="InterPro" id="IPR011990">
    <property type="entry name" value="TPR-like_helical_dom_sf"/>
</dbReference>
<dbReference type="Pfam" id="PF13191">
    <property type="entry name" value="AAA_16"/>
    <property type="match status" value="1"/>
</dbReference>
<dbReference type="SUPFAM" id="SSF52540">
    <property type="entry name" value="P-loop containing nucleoside triphosphate hydrolases"/>
    <property type="match status" value="1"/>
</dbReference>
<dbReference type="InterPro" id="IPR027417">
    <property type="entry name" value="P-loop_NTPase"/>
</dbReference>
<dbReference type="GO" id="GO:0005524">
    <property type="term" value="F:ATP binding"/>
    <property type="evidence" value="ECO:0007669"/>
    <property type="project" value="UniProtKB-KW"/>
</dbReference>
<dbReference type="PANTHER" id="PTHR16305:SF28">
    <property type="entry name" value="GUANYLATE CYCLASE DOMAIN-CONTAINING PROTEIN"/>
    <property type="match status" value="1"/>
</dbReference>
<dbReference type="InterPro" id="IPR029787">
    <property type="entry name" value="Nucleotide_cyclase"/>
</dbReference>
<gene>
    <name evidence="4" type="ORF">A5628_23030</name>
</gene>
<dbReference type="GO" id="GO:0004016">
    <property type="term" value="F:adenylate cyclase activity"/>
    <property type="evidence" value="ECO:0007669"/>
    <property type="project" value="UniProtKB-ARBA"/>
</dbReference>
<dbReference type="PROSITE" id="PS50125">
    <property type="entry name" value="GUANYLATE_CYCLASE_2"/>
    <property type="match status" value="1"/>
</dbReference>
<evidence type="ECO:0000313" key="5">
    <source>
        <dbReference type="Proteomes" id="UP000093894"/>
    </source>
</evidence>
<evidence type="ECO:0000256" key="1">
    <source>
        <dbReference type="ARBA" id="ARBA00022741"/>
    </source>
</evidence>